<keyword evidence="4" id="KW-0611">Plant defense</keyword>
<feature type="domain" description="Disease resistance N-terminal" evidence="8">
    <location>
        <begin position="3"/>
        <end position="88"/>
    </location>
</feature>
<keyword evidence="6" id="KW-0175">Coiled coil</keyword>
<evidence type="ECO:0000259" key="8">
    <source>
        <dbReference type="Pfam" id="PF18052"/>
    </source>
</evidence>
<dbReference type="InterPro" id="IPR041118">
    <property type="entry name" value="Rx_N"/>
</dbReference>
<comment type="caution">
    <text evidence="11">The sequence shown here is derived from an EMBL/GenBank/DDBJ whole genome shotgun (WGS) entry which is preliminary data.</text>
</comment>
<dbReference type="Gene3D" id="3.40.50.300">
    <property type="entry name" value="P-loop containing nucleotide triphosphate hydrolases"/>
    <property type="match status" value="1"/>
</dbReference>
<feature type="coiled-coil region" evidence="6">
    <location>
        <begin position="97"/>
        <end position="124"/>
    </location>
</feature>
<dbReference type="Pfam" id="PF00931">
    <property type="entry name" value="NB-ARC"/>
    <property type="match status" value="1"/>
</dbReference>
<evidence type="ECO:0000313" key="11">
    <source>
        <dbReference type="EMBL" id="KAG8369844.1"/>
    </source>
</evidence>
<evidence type="ECO:0000259" key="7">
    <source>
        <dbReference type="Pfam" id="PF00931"/>
    </source>
</evidence>
<dbReference type="Gene3D" id="1.20.5.4130">
    <property type="match status" value="1"/>
</dbReference>
<dbReference type="FunFam" id="3.40.50.300:FF:001091">
    <property type="entry name" value="Probable disease resistance protein At1g61300"/>
    <property type="match status" value="1"/>
</dbReference>
<gene>
    <name evidence="11" type="ORF">BUALT_Bualt14G0055900</name>
</gene>
<dbReference type="InterPro" id="IPR027417">
    <property type="entry name" value="P-loop_NTPase"/>
</dbReference>
<evidence type="ECO:0000256" key="6">
    <source>
        <dbReference type="SAM" id="Coils"/>
    </source>
</evidence>
<dbReference type="GO" id="GO:0098542">
    <property type="term" value="P:defense response to other organism"/>
    <property type="evidence" value="ECO:0007669"/>
    <property type="project" value="TreeGrafter"/>
</dbReference>
<dbReference type="InterPro" id="IPR044974">
    <property type="entry name" value="Disease_R_plants"/>
</dbReference>
<keyword evidence="12" id="KW-1185">Reference proteome</keyword>
<accession>A0AAV6WPS8</accession>
<sequence>MAAGFLLESVEERLRDSFILEKDLKERIDKIEKELPLWRSHLNDAEMRQAGDGRIYLGREVREIIYRFENVRENFTIVAASRRGFSKKIVCVGVTDLREIAREIKDINDKIENLNETRKRFISSTPAPESGSGSSSTYLRFDLVEEEPFFGRSEEIELLRSYITDPNSQRRVISIFGMGGLGKTALARQLYSDIRVQQHFDSVAWVTVSRFQRSEILKDLYQQLNPQHGKESISDMSDGDLGRRLYEIQQESKCLIFLDDVCSSNAWQNLRFAFPSVNTRSKILITTRVMEVADAVEIVTAKRYIHKLRCLTEAEGCDLLMDSLRSRNVPVLHENMYMSCISKQIDLIPLCMRLNLVIFLHLCDVSLQFILAEFEANRTVSETGKEMVKCCEGLPVAIISFIEYMVSKHTLEEWKSVHQNFESFVSESQKIRRLERLALSYDNLPPFLKPCFLYLGYLQEHSQIDAEKLYLLWVAEGLISLEDCGKEEILMNVAERYLIDLARRSMIEVHEEEVATITRFSSFRLNRMMRELSLRRSKEEGFFKAVNFGCGSPQDSGREEILMNVAERYSNDLAGRNMNEVHEEEVPPTTRFISHMVNWINKELFLRENEEVTLSASSSSRNQTYRLSINLDKYESRYGFPVDDAEKKEIRCLLLSAKENEPGLVWPNELSSLVKFKYLRVLDFIGFSFQDTELPDGIGKLVFLRYLSFRGCILPKLPSSIGKLKVLDVLDLRVINKMTIPDVLWKLKKLKHLCLPQSFETQDAGKLRLDGLTELETVTNLNTKMLNVRDLSKSPNLRYIALNIQGSLEDIECIIRRMNANTDVHLLRASVEVRYFDCYTEERHYVFRQLLGCHSLIDFCIEGQICRLPPHDGISRNLAKIVLIGSELMDDPMKTLEKLPKLRVLVLKNDAFVGKTMTCSETGFIELKRLQLLNMQYLEKWTVEEGAMPKLSTLEIVNCGKLIMLPKELNFFVISSMKKSGMCEEFEDSFNRRVDGKMKDKEQNVPSITFEG</sequence>
<dbReference type="Proteomes" id="UP000826271">
    <property type="component" value="Unassembled WGS sequence"/>
</dbReference>
<keyword evidence="2" id="KW-0677">Repeat</keyword>
<dbReference type="InterPro" id="IPR002182">
    <property type="entry name" value="NB-ARC"/>
</dbReference>
<feature type="domain" description="Disease resistance R13L4/SHOC-2-like LRR" evidence="10">
    <location>
        <begin position="670"/>
        <end position="956"/>
    </location>
</feature>
<dbReference type="InterPro" id="IPR036388">
    <property type="entry name" value="WH-like_DNA-bd_sf"/>
</dbReference>
<evidence type="ECO:0000256" key="4">
    <source>
        <dbReference type="ARBA" id="ARBA00022821"/>
    </source>
</evidence>
<proteinExistence type="inferred from homology"/>
<dbReference type="InterPro" id="IPR055414">
    <property type="entry name" value="LRR_R13L4/SHOC2-like"/>
</dbReference>
<evidence type="ECO:0008006" key="13">
    <source>
        <dbReference type="Google" id="ProtNLM"/>
    </source>
</evidence>
<protein>
    <recommendedName>
        <fullName evidence="13">NB-ARC domain-containing protein</fullName>
    </recommendedName>
</protein>
<dbReference type="PRINTS" id="PR00364">
    <property type="entry name" value="DISEASERSIST"/>
</dbReference>
<feature type="domain" description="Disease resistance protein winged helix" evidence="9">
    <location>
        <begin position="461"/>
        <end position="532"/>
    </location>
</feature>
<dbReference type="Pfam" id="PF23598">
    <property type="entry name" value="LRR_14"/>
    <property type="match status" value="1"/>
</dbReference>
<evidence type="ECO:0000256" key="2">
    <source>
        <dbReference type="ARBA" id="ARBA00022737"/>
    </source>
</evidence>
<dbReference type="Pfam" id="PF18052">
    <property type="entry name" value="Rx_N"/>
    <property type="match status" value="1"/>
</dbReference>
<feature type="domain" description="NB-ARC" evidence="7">
    <location>
        <begin position="167"/>
        <end position="322"/>
    </location>
</feature>
<evidence type="ECO:0000313" key="12">
    <source>
        <dbReference type="Proteomes" id="UP000826271"/>
    </source>
</evidence>
<name>A0AAV6WPS8_9LAMI</name>
<dbReference type="PANTHER" id="PTHR23155:SF1185">
    <property type="entry name" value="DISEASE RESISTANCE RPP8-LIKE PROTEIN 3-RELATED"/>
    <property type="match status" value="1"/>
</dbReference>
<keyword evidence="3" id="KW-0547">Nucleotide-binding</keyword>
<keyword evidence="5" id="KW-0067">ATP-binding</keyword>
<dbReference type="EMBL" id="WHWC01000014">
    <property type="protein sequence ID" value="KAG8369844.1"/>
    <property type="molecule type" value="Genomic_DNA"/>
</dbReference>
<dbReference type="GO" id="GO:0005524">
    <property type="term" value="F:ATP binding"/>
    <property type="evidence" value="ECO:0007669"/>
    <property type="project" value="UniProtKB-KW"/>
</dbReference>
<dbReference type="Gene3D" id="1.10.10.10">
    <property type="entry name" value="Winged helix-like DNA-binding domain superfamily/Winged helix DNA-binding domain"/>
    <property type="match status" value="1"/>
</dbReference>
<dbReference type="PANTHER" id="PTHR23155">
    <property type="entry name" value="DISEASE RESISTANCE PROTEIN RP"/>
    <property type="match status" value="1"/>
</dbReference>
<evidence type="ECO:0000256" key="5">
    <source>
        <dbReference type="ARBA" id="ARBA00022840"/>
    </source>
</evidence>
<evidence type="ECO:0000256" key="3">
    <source>
        <dbReference type="ARBA" id="ARBA00022741"/>
    </source>
</evidence>
<evidence type="ECO:0000259" key="9">
    <source>
        <dbReference type="Pfam" id="PF23559"/>
    </source>
</evidence>
<evidence type="ECO:0000259" key="10">
    <source>
        <dbReference type="Pfam" id="PF23598"/>
    </source>
</evidence>
<dbReference type="InterPro" id="IPR058922">
    <property type="entry name" value="WHD_DRP"/>
</dbReference>
<comment type="similarity">
    <text evidence="1">Belongs to the disease resistance NB-LRR family.</text>
</comment>
<dbReference type="GO" id="GO:0043531">
    <property type="term" value="F:ADP binding"/>
    <property type="evidence" value="ECO:0007669"/>
    <property type="project" value="InterPro"/>
</dbReference>
<dbReference type="Gene3D" id="3.80.10.10">
    <property type="entry name" value="Ribonuclease Inhibitor"/>
    <property type="match status" value="1"/>
</dbReference>
<dbReference type="Pfam" id="PF23559">
    <property type="entry name" value="WHD_DRP"/>
    <property type="match status" value="1"/>
</dbReference>
<dbReference type="InterPro" id="IPR032675">
    <property type="entry name" value="LRR_dom_sf"/>
</dbReference>
<evidence type="ECO:0000256" key="1">
    <source>
        <dbReference type="ARBA" id="ARBA00008894"/>
    </source>
</evidence>
<organism evidence="11 12">
    <name type="scientific">Buddleja alternifolia</name>
    <dbReference type="NCBI Taxonomy" id="168488"/>
    <lineage>
        <taxon>Eukaryota</taxon>
        <taxon>Viridiplantae</taxon>
        <taxon>Streptophyta</taxon>
        <taxon>Embryophyta</taxon>
        <taxon>Tracheophyta</taxon>
        <taxon>Spermatophyta</taxon>
        <taxon>Magnoliopsida</taxon>
        <taxon>eudicotyledons</taxon>
        <taxon>Gunneridae</taxon>
        <taxon>Pentapetalae</taxon>
        <taxon>asterids</taxon>
        <taxon>lamiids</taxon>
        <taxon>Lamiales</taxon>
        <taxon>Scrophulariaceae</taxon>
        <taxon>Buddlejeae</taxon>
        <taxon>Buddleja</taxon>
    </lineage>
</organism>
<dbReference type="SUPFAM" id="SSF52540">
    <property type="entry name" value="P-loop containing nucleoside triphosphate hydrolases"/>
    <property type="match status" value="2"/>
</dbReference>
<dbReference type="AlphaFoldDB" id="A0AAV6WPS8"/>
<reference evidence="11" key="1">
    <citation type="submission" date="2019-10" db="EMBL/GenBank/DDBJ databases">
        <authorList>
            <person name="Zhang R."/>
            <person name="Pan Y."/>
            <person name="Wang J."/>
            <person name="Ma R."/>
            <person name="Yu S."/>
        </authorList>
    </citation>
    <scope>NUCLEOTIDE SEQUENCE</scope>
    <source>
        <strain evidence="11">LA-IB0</strain>
        <tissue evidence="11">Leaf</tissue>
    </source>
</reference>
<dbReference type="SUPFAM" id="SSF52058">
    <property type="entry name" value="L domain-like"/>
    <property type="match status" value="1"/>
</dbReference>